<dbReference type="RefSeq" id="WP_340367532.1">
    <property type="nucleotide sequence ID" value="NZ_JBBKZV010000035.1"/>
</dbReference>
<dbReference type="Proteomes" id="UP001363010">
    <property type="component" value="Unassembled WGS sequence"/>
</dbReference>
<evidence type="ECO:0000313" key="2">
    <source>
        <dbReference type="Proteomes" id="UP001363010"/>
    </source>
</evidence>
<evidence type="ECO:0000313" key="1">
    <source>
        <dbReference type="EMBL" id="MEJ8826496.1"/>
    </source>
</evidence>
<sequence>MSKKVLFVGAIDGKVELEFLTRMGFEGCEVYLTSYLAGPDLKKLAEKYDGKHKLHVDENVDGTKLKAKYETLRFDAIAWLGPTNDSNKGETAALVQSFTQSAASVLKPEGVVYVLQDLRTPNFRPIVKIPGAHFLCEVSLEGRTVTQTSTSTSKKVMEGRKDHLFAFQFDEGAQPRNVNNHGNKQFEEILTMLMSSRSEQLKKGSYKVGQGAHSKKEIADLIFEYASH</sequence>
<keyword evidence="2" id="KW-1185">Reference proteome</keyword>
<protein>
    <submittedName>
        <fullName evidence="1">Uncharacterized protein</fullName>
    </submittedName>
</protein>
<comment type="caution">
    <text evidence="1">The sequence shown here is derived from an EMBL/GenBank/DDBJ whole genome shotgun (WGS) entry which is preliminary data.</text>
</comment>
<name>A0ABU8W8X6_9BURK</name>
<organism evidence="1 2">
    <name type="scientific">Variovorax humicola</name>
    <dbReference type="NCBI Taxonomy" id="1769758"/>
    <lineage>
        <taxon>Bacteria</taxon>
        <taxon>Pseudomonadati</taxon>
        <taxon>Pseudomonadota</taxon>
        <taxon>Betaproteobacteria</taxon>
        <taxon>Burkholderiales</taxon>
        <taxon>Comamonadaceae</taxon>
        <taxon>Variovorax</taxon>
    </lineage>
</organism>
<proteinExistence type="predicted"/>
<accession>A0ABU8W8X6</accession>
<gene>
    <name evidence="1" type="ORF">WKW80_31490</name>
</gene>
<reference evidence="1 2" key="1">
    <citation type="submission" date="2024-03" db="EMBL/GenBank/DDBJ databases">
        <title>Novel species of the genus Variovorax.</title>
        <authorList>
            <person name="Liu Q."/>
            <person name="Xin Y.-H."/>
        </authorList>
    </citation>
    <scope>NUCLEOTIDE SEQUENCE [LARGE SCALE GENOMIC DNA]</scope>
    <source>
        <strain evidence="1 2">KACC 18501</strain>
    </source>
</reference>
<dbReference type="EMBL" id="JBBKZV010000035">
    <property type="protein sequence ID" value="MEJ8826496.1"/>
    <property type="molecule type" value="Genomic_DNA"/>
</dbReference>